<gene>
    <name evidence="12" type="ORF">scyTo_0011082</name>
</gene>
<feature type="signal peptide" evidence="11">
    <location>
        <begin position="1"/>
        <end position="28"/>
    </location>
</feature>
<dbReference type="OrthoDB" id="8915498at2759"/>
<dbReference type="InterPro" id="IPR028173">
    <property type="entry name" value="Augurin"/>
</dbReference>
<dbReference type="GO" id="GO:0070314">
    <property type="term" value="P:G1 to G0 transition"/>
    <property type="evidence" value="ECO:0007669"/>
    <property type="project" value="TreeGrafter"/>
</dbReference>
<dbReference type="AlphaFoldDB" id="A0A401NGW1"/>
<evidence type="ECO:0000256" key="11">
    <source>
        <dbReference type="SAM" id="SignalP"/>
    </source>
</evidence>
<keyword evidence="6" id="KW-0963">Cytoplasm</keyword>
<evidence type="ECO:0000256" key="1">
    <source>
        <dbReference type="ARBA" id="ARBA00004221"/>
    </source>
</evidence>
<comment type="subcellular location">
    <subcellularLocation>
        <location evidence="1">Apical cell membrane</location>
    </subcellularLocation>
    <subcellularLocation>
        <location evidence="2">Cytoplasm</location>
    </subcellularLocation>
    <subcellularLocation>
        <location evidence="3">Secreted</location>
    </subcellularLocation>
</comment>
<dbReference type="PANTHER" id="PTHR31613:SF2">
    <property type="entry name" value="AUGURIN"/>
    <property type="match status" value="1"/>
</dbReference>
<dbReference type="GO" id="GO:0031145">
    <property type="term" value="P:anaphase-promoting complex-dependent catabolic process"/>
    <property type="evidence" value="ECO:0007669"/>
    <property type="project" value="TreeGrafter"/>
</dbReference>
<dbReference type="GO" id="GO:0042127">
    <property type="term" value="P:regulation of cell population proliferation"/>
    <property type="evidence" value="ECO:0007669"/>
    <property type="project" value="TreeGrafter"/>
</dbReference>
<evidence type="ECO:0000256" key="3">
    <source>
        <dbReference type="ARBA" id="ARBA00004613"/>
    </source>
</evidence>
<comment type="caution">
    <text evidence="12">The sequence shown here is derived from an EMBL/GenBank/DDBJ whole genome shotgun (WGS) entry which is preliminary data.</text>
</comment>
<keyword evidence="5" id="KW-1003">Cell membrane</keyword>
<keyword evidence="13" id="KW-1185">Reference proteome</keyword>
<dbReference type="PANTHER" id="PTHR31613">
    <property type="entry name" value="AUGURIN"/>
    <property type="match status" value="1"/>
</dbReference>
<evidence type="ECO:0000256" key="10">
    <source>
        <dbReference type="ARBA" id="ARBA00023136"/>
    </source>
</evidence>
<evidence type="ECO:0000256" key="4">
    <source>
        <dbReference type="ARBA" id="ARBA00011014"/>
    </source>
</evidence>
<dbReference type="OMA" id="WLNRGRN"/>
<keyword evidence="9 11" id="KW-0732">Signal</keyword>
<dbReference type="Proteomes" id="UP000288216">
    <property type="component" value="Unassembled WGS sequence"/>
</dbReference>
<dbReference type="GO" id="GO:0007417">
    <property type="term" value="P:central nervous system development"/>
    <property type="evidence" value="ECO:0007669"/>
    <property type="project" value="TreeGrafter"/>
</dbReference>
<sequence>MSLQLFRLSLAIICVLLVTFTFPDGTSGNKLRKMIEKRNADEKLAASVPESKAKAFLNSLKRSKRYLWDRSRADVQQWYQQFMNMGYSEAKFEEAVAYWMSVYQGTVHDDQSLYYNQHHYDENSPTGPYYSQSMRYGADVNYDDY</sequence>
<dbReference type="GO" id="GO:0005737">
    <property type="term" value="C:cytoplasm"/>
    <property type="evidence" value="ECO:0007669"/>
    <property type="project" value="UniProtKB-SubCell"/>
</dbReference>
<evidence type="ECO:0000256" key="7">
    <source>
        <dbReference type="ARBA" id="ARBA00022525"/>
    </source>
</evidence>
<keyword evidence="10" id="KW-0472">Membrane</keyword>
<evidence type="ECO:0000256" key="8">
    <source>
        <dbReference type="ARBA" id="ARBA00022685"/>
    </source>
</evidence>
<evidence type="ECO:0000256" key="5">
    <source>
        <dbReference type="ARBA" id="ARBA00022475"/>
    </source>
</evidence>
<reference evidence="12 13" key="1">
    <citation type="journal article" date="2018" name="Nat. Ecol. Evol.">
        <title>Shark genomes provide insights into elasmobranch evolution and the origin of vertebrates.</title>
        <authorList>
            <person name="Hara Y"/>
            <person name="Yamaguchi K"/>
            <person name="Onimaru K"/>
            <person name="Kadota M"/>
            <person name="Koyanagi M"/>
            <person name="Keeley SD"/>
            <person name="Tatsumi K"/>
            <person name="Tanaka K"/>
            <person name="Motone F"/>
            <person name="Kageyama Y"/>
            <person name="Nozu R"/>
            <person name="Adachi N"/>
            <person name="Nishimura O"/>
            <person name="Nakagawa R"/>
            <person name="Tanegashima C"/>
            <person name="Kiyatake I"/>
            <person name="Matsumoto R"/>
            <person name="Murakumo K"/>
            <person name="Nishida K"/>
            <person name="Terakita A"/>
            <person name="Kuratani S"/>
            <person name="Sato K"/>
            <person name="Hyodo S Kuraku.S."/>
        </authorList>
    </citation>
    <scope>NUCLEOTIDE SEQUENCE [LARGE SCALE GENOMIC DNA]</scope>
</reference>
<evidence type="ECO:0000256" key="2">
    <source>
        <dbReference type="ARBA" id="ARBA00004496"/>
    </source>
</evidence>
<evidence type="ECO:0000256" key="9">
    <source>
        <dbReference type="ARBA" id="ARBA00022729"/>
    </source>
</evidence>
<evidence type="ECO:0000256" key="6">
    <source>
        <dbReference type="ARBA" id="ARBA00022490"/>
    </source>
</evidence>
<organism evidence="12 13">
    <name type="scientific">Scyliorhinus torazame</name>
    <name type="common">Cloudy catshark</name>
    <name type="synonym">Catulus torazame</name>
    <dbReference type="NCBI Taxonomy" id="75743"/>
    <lineage>
        <taxon>Eukaryota</taxon>
        <taxon>Metazoa</taxon>
        <taxon>Chordata</taxon>
        <taxon>Craniata</taxon>
        <taxon>Vertebrata</taxon>
        <taxon>Chondrichthyes</taxon>
        <taxon>Elasmobranchii</taxon>
        <taxon>Galeomorphii</taxon>
        <taxon>Galeoidea</taxon>
        <taxon>Carcharhiniformes</taxon>
        <taxon>Scyliorhinidae</taxon>
        <taxon>Scyliorhinus</taxon>
    </lineage>
</organism>
<dbReference type="Pfam" id="PF15187">
    <property type="entry name" value="Augurin"/>
    <property type="match status" value="1"/>
</dbReference>
<dbReference type="GO" id="GO:0090398">
    <property type="term" value="P:cellular senescence"/>
    <property type="evidence" value="ECO:0007669"/>
    <property type="project" value="TreeGrafter"/>
</dbReference>
<name>A0A401NGW1_SCYTO</name>
<dbReference type="GO" id="GO:0005615">
    <property type="term" value="C:extracellular space"/>
    <property type="evidence" value="ECO:0007669"/>
    <property type="project" value="TreeGrafter"/>
</dbReference>
<keyword evidence="8" id="KW-0165">Cleavage on pair of basic residues</keyword>
<comment type="similarity">
    <text evidence="4">Belongs to the augurin family.</text>
</comment>
<proteinExistence type="inferred from homology"/>
<feature type="chain" id="PRO_5019204953" description="Augurin" evidence="11">
    <location>
        <begin position="29"/>
        <end position="145"/>
    </location>
</feature>
<accession>A0A401NGW1</accession>
<evidence type="ECO:0008006" key="14">
    <source>
        <dbReference type="Google" id="ProtNLM"/>
    </source>
</evidence>
<evidence type="ECO:0000313" key="13">
    <source>
        <dbReference type="Proteomes" id="UP000288216"/>
    </source>
</evidence>
<protein>
    <recommendedName>
        <fullName evidence="14">Augurin</fullName>
    </recommendedName>
</protein>
<dbReference type="EMBL" id="BFAA01004922">
    <property type="protein sequence ID" value="GCB60163.1"/>
    <property type="molecule type" value="Genomic_DNA"/>
</dbReference>
<evidence type="ECO:0000313" key="12">
    <source>
        <dbReference type="EMBL" id="GCB60163.1"/>
    </source>
</evidence>
<dbReference type="GO" id="GO:0016324">
    <property type="term" value="C:apical plasma membrane"/>
    <property type="evidence" value="ECO:0007669"/>
    <property type="project" value="UniProtKB-SubCell"/>
</dbReference>
<keyword evidence="7" id="KW-0964">Secreted</keyword>